<dbReference type="Pfam" id="PF19404">
    <property type="entry name" value="DUF5977"/>
    <property type="match status" value="1"/>
</dbReference>
<accession>A0A1M6Z7U9</accession>
<reference evidence="3 4" key="1">
    <citation type="submission" date="2016-11" db="EMBL/GenBank/DDBJ databases">
        <authorList>
            <person name="Jaros S."/>
            <person name="Januszkiewicz K."/>
            <person name="Wedrychowicz H."/>
        </authorList>
    </citation>
    <scope>NUCLEOTIDE SEQUENCE [LARGE SCALE GENOMIC DNA]</scope>
    <source>
        <strain evidence="3 4">DSM 27621</strain>
    </source>
</reference>
<proteinExistence type="predicted"/>
<protein>
    <recommendedName>
        <fullName evidence="2">DUF5977 domain-containing protein</fullName>
    </recommendedName>
</protein>
<sequence length="1243" mass="139147">MKKIIVLVAMLSAIIVHTQTNSAMIQNSVNNTAAQSPNAAALFRYSETPVSLYTGVPDINIPLYTIKEGDIEVPISISYHSGGIKVNDEASSIGLGWSLNTGGMVSHIMAGANDFSMYGYYNIYPKSGNGYIGSVSGCPTPPWNNSTSVSSFYANNFRLLANDEQGSLYSGYDFQPDLFLINLPGKSYKAYLDMAKTTKTDYPKFAIEGQPNINFKIIPNQGFRPSAYGDYNFQIIDEKGLKYYFDQKEITRSTYTMPASSISQLLSKIEDTKGKNIQFFYSNFSLNGIWRLAGSRSTRINFTTTQGAPSANGAPQYFNNNLGGTYYNKQRIDENYIQRIEFTNGRVEFSWDDREDVYNSKKLVSVKIYNNYKLIKQYDFNYDYSVANDNLNTAKVASWLTAPNNKIFTHRLRLLGLTESLTNEKYSFDYNTTYNLPNKLSFSVDFWGYYNGQNNDDTFIPSPDKFVKGTNPFNLTSFNKDASGYWYQLPAYQIPSPTAPIFDEEPTILYTYTADGKKYLSDRRASLSALAGILTGINYPTGGKTEFEYELNTFSNYPIQSLLDNMNSGPEKDYSLGGGVRIKSIKTIEKPGAIPLIKNYIYEELNNNGTKITSSGNLAEFPKFYEIENRCYITSQTHTEGTILANPNCSIQYLPSSYGQYPFKISVYEGTPAQGVSTLTQKGAVGYSKVIEKIDGKGKTESYFVNNVSGSCLNMMPRGKNYFIGNGDIIKQRYYNEDNSLLKETEYKYKFNYQDNLNTYFISGSILEPVNTFIDYNFAQQSYPTFGGLIHSYTVSLYKSLLDSTTTREYLPAGTSNYLETKTFTTYNNKYLPSIQKTTYPNKSITETTYNYAQEKGNQLLINKNMLEIPLETINAKTVNGITKMISKTETVYPTVLPDSQTGNLVLPKSIASYDLISNNSSTEINMDKYESGNLVQYTTKSGIPVSVIWGYNNTLPIARIEGAKYNDIAMYAVDIVSKSNEDALNFTKENSLLTALDNLRKNANLANYQITTYTYDPLIGVTSITPPSGLREYYKYDTTNRLEKVVDINSKILKEFKYRYGTNSLVIYSNAEKSQIFKRTNCTGNTEGGSYDYIVPSGTYKSDVSQLAADQEALDDIAINGQNMANQNGPCMPIVSCSFTFSSTIGNPQYSYNGTTITDGKVKFYLSFPPLGIWQNWSGGIDIGKVGLACAPSADRVILHSEGGRQWKIYIDTTGNCKATLISGTVDPSSQSPLNFNFQYQK</sequence>
<organism evidence="3 4">
    <name type="scientific">Chryseobacterium contaminans</name>
    <dbReference type="NCBI Taxonomy" id="1423959"/>
    <lineage>
        <taxon>Bacteria</taxon>
        <taxon>Pseudomonadati</taxon>
        <taxon>Bacteroidota</taxon>
        <taxon>Flavobacteriia</taxon>
        <taxon>Flavobacteriales</taxon>
        <taxon>Weeksellaceae</taxon>
        <taxon>Chryseobacterium group</taxon>
        <taxon>Chryseobacterium</taxon>
    </lineage>
</organism>
<dbReference type="EMBL" id="FRBM01000003">
    <property type="protein sequence ID" value="SHL26536.1"/>
    <property type="molecule type" value="Genomic_DNA"/>
</dbReference>
<feature type="domain" description="DUF5977" evidence="2">
    <location>
        <begin position="1069"/>
        <end position="1132"/>
    </location>
</feature>
<feature type="signal peptide" evidence="1">
    <location>
        <begin position="1"/>
        <end position="18"/>
    </location>
</feature>
<dbReference type="AlphaFoldDB" id="A0A1M6Z7U9"/>
<dbReference type="Proteomes" id="UP000184069">
    <property type="component" value="Unassembled WGS sequence"/>
</dbReference>
<dbReference type="InterPro" id="IPR046020">
    <property type="entry name" value="DUF5977"/>
</dbReference>
<name>A0A1M6Z7U9_9FLAO</name>
<dbReference type="RefSeq" id="WP_139260230.1">
    <property type="nucleotide sequence ID" value="NZ_FRBM01000003.1"/>
</dbReference>
<keyword evidence="1" id="KW-0732">Signal</keyword>
<evidence type="ECO:0000313" key="4">
    <source>
        <dbReference type="Proteomes" id="UP000184069"/>
    </source>
</evidence>
<gene>
    <name evidence="3" type="ORF">SAMN05444407_103120</name>
</gene>
<evidence type="ECO:0000256" key="1">
    <source>
        <dbReference type="SAM" id="SignalP"/>
    </source>
</evidence>
<dbReference type="STRING" id="1423959.SAMN05444407_103120"/>
<evidence type="ECO:0000313" key="3">
    <source>
        <dbReference type="EMBL" id="SHL26536.1"/>
    </source>
</evidence>
<evidence type="ECO:0000259" key="2">
    <source>
        <dbReference type="Pfam" id="PF19404"/>
    </source>
</evidence>
<feature type="chain" id="PRO_5012477903" description="DUF5977 domain-containing protein" evidence="1">
    <location>
        <begin position="19"/>
        <end position="1243"/>
    </location>
</feature>